<accession>A0A699TQ22</accession>
<feature type="compositionally biased region" description="Basic and acidic residues" evidence="1">
    <location>
        <begin position="64"/>
        <end position="98"/>
    </location>
</feature>
<organism evidence="2">
    <name type="scientific">Tanacetum cinerariifolium</name>
    <name type="common">Dalmatian daisy</name>
    <name type="synonym">Chrysanthemum cinerariifolium</name>
    <dbReference type="NCBI Taxonomy" id="118510"/>
    <lineage>
        <taxon>Eukaryota</taxon>
        <taxon>Viridiplantae</taxon>
        <taxon>Streptophyta</taxon>
        <taxon>Embryophyta</taxon>
        <taxon>Tracheophyta</taxon>
        <taxon>Spermatophyta</taxon>
        <taxon>Magnoliopsida</taxon>
        <taxon>eudicotyledons</taxon>
        <taxon>Gunneridae</taxon>
        <taxon>Pentapetalae</taxon>
        <taxon>asterids</taxon>
        <taxon>campanulids</taxon>
        <taxon>Asterales</taxon>
        <taxon>Asteraceae</taxon>
        <taxon>Asteroideae</taxon>
        <taxon>Anthemideae</taxon>
        <taxon>Anthemidinae</taxon>
        <taxon>Tanacetum</taxon>
    </lineage>
</organism>
<feature type="compositionally biased region" description="Basic and acidic residues" evidence="1">
    <location>
        <begin position="106"/>
        <end position="133"/>
    </location>
</feature>
<gene>
    <name evidence="2" type="ORF">Tci_883902</name>
</gene>
<name>A0A699TQ22_TANCI</name>
<comment type="caution">
    <text evidence="2">The sequence shown here is derived from an EMBL/GenBank/DDBJ whole genome shotgun (WGS) entry which is preliminary data.</text>
</comment>
<protein>
    <submittedName>
        <fullName evidence="2">Uncharacterized protein</fullName>
    </submittedName>
</protein>
<proteinExistence type="predicted"/>
<evidence type="ECO:0000256" key="1">
    <source>
        <dbReference type="SAM" id="MobiDB-lite"/>
    </source>
</evidence>
<feature type="compositionally biased region" description="Basic and acidic residues" evidence="1">
    <location>
        <begin position="1"/>
        <end position="31"/>
    </location>
</feature>
<evidence type="ECO:0000313" key="2">
    <source>
        <dbReference type="EMBL" id="GFD11933.1"/>
    </source>
</evidence>
<feature type="non-terminal residue" evidence="2">
    <location>
        <position position="184"/>
    </location>
</feature>
<dbReference type="AlphaFoldDB" id="A0A699TQ22"/>
<feature type="non-terminal residue" evidence="2">
    <location>
        <position position="1"/>
    </location>
</feature>
<sequence>VEDLRPRGDGDDHRRDPEERVHARARAHGEEVVQPDEVGEDADHQQRVDHRRIAEEPLAGESGDDFREHAERRQDQDRPDVIVDTHIGRVIEPREGGHRQPAGARELADEQARHHQHRAGDRHPEAEVVEEREGDVACADLQRHHEVHQAGDQRHRHEEDHDHAMGGEHLVIVMRGQEALVVTE</sequence>
<feature type="region of interest" description="Disordered" evidence="1">
    <location>
        <begin position="1"/>
        <end position="133"/>
    </location>
</feature>
<reference evidence="2" key="1">
    <citation type="journal article" date="2019" name="Sci. Rep.">
        <title>Draft genome of Tanacetum cinerariifolium, the natural source of mosquito coil.</title>
        <authorList>
            <person name="Yamashiro T."/>
            <person name="Shiraishi A."/>
            <person name="Satake H."/>
            <person name="Nakayama K."/>
        </authorList>
    </citation>
    <scope>NUCLEOTIDE SEQUENCE</scope>
</reference>
<feature type="compositionally biased region" description="Basic and acidic residues" evidence="1">
    <location>
        <begin position="41"/>
        <end position="55"/>
    </location>
</feature>
<dbReference type="EMBL" id="BKCJ011262283">
    <property type="protein sequence ID" value="GFD11933.1"/>
    <property type="molecule type" value="Genomic_DNA"/>
</dbReference>